<dbReference type="SUPFAM" id="SSF52540">
    <property type="entry name" value="P-loop containing nucleoside triphosphate hydrolases"/>
    <property type="match status" value="1"/>
</dbReference>
<name>A0ABV5G8K9_9MICC</name>
<accession>A0ABV5G8K9</accession>
<protein>
    <submittedName>
        <fullName evidence="1">Uncharacterized protein</fullName>
    </submittedName>
</protein>
<proteinExistence type="predicted"/>
<sequence>MLAADGLTAGAPGGCLQRARGSRTIVLLGTDGVGKTTAAAALAAAEHKADRPALVLRNRSCRRWLLRTAHRFGRELPAVWADRIETVVRTANVLLAHTRAGRRAGLIVMDRHLVCQLVLRDLSLDPPIVALSGGRH</sequence>
<comment type="caution">
    <text evidence="1">The sequence shown here is derived from an EMBL/GenBank/DDBJ whole genome shotgun (WGS) entry which is preliminary data.</text>
</comment>
<keyword evidence="2" id="KW-1185">Reference proteome</keyword>
<evidence type="ECO:0000313" key="1">
    <source>
        <dbReference type="EMBL" id="MFB9074758.1"/>
    </source>
</evidence>
<dbReference type="InterPro" id="IPR027417">
    <property type="entry name" value="P-loop_NTPase"/>
</dbReference>
<dbReference type="Gene3D" id="3.40.50.300">
    <property type="entry name" value="P-loop containing nucleotide triphosphate hydrolases"/>
    <property type="match status" value="1"/>
</dbReference>
<gene>
    <name evidence="1" type="ORF">ACFFX0_27640</name>
</gene>
<evidence type="ECO:0000313" key="2">
    <source>
        <dbReference type="Proteomes" id="UP001589575"/>
    </source>
</evidence>
<reference evidence="1 2" key="1">
    <citation type="submission" date="2024-09" db="EMBL/GenBank/DDBJ databases">
        <authorList>
            <person name="Sun Q."/>
            <person name="Mori K."/>
        </authorList>
    </citation>
    <scope>NUCLEOTIDE SEQUENCE [LARGE SCALE GENOMIC DNA]</scope>
    <source>
        <strain evidence="1 2">CCM 7609</strain>
    </source>
</reference>
<dbReference type="Proteomes" id="UP001589575">
    <property type="component" value="Unassembled WGS sequence"/>
</dbReference>
<organism evidence="1 2">
    <name type="scientific">Citricoccus parietis</name>
    <dbReference type="NCBI Taxonomy" id="592307"/>
    <lineage>
        <taxon>Bacteria</taxon>
        <taxon>Bacillati</taxon>
        <taxon>Actinomycetota</taxon>
        <taxon>Actinomycetes</taxon>
        <taxon>Micrococcales</taxon>
        <taxon>Micrococcaceae</taxon>
        <taxon>Citricoccus</taxon>
    </lineage>
</organism>
<dbReference type="EMBL" id="JBHMFI010000002">
    <property type="protein sequence ID" value="MFB9074758.1"/>
    <property type="molecule type" value="Genomic_DNA"/>
</dbReference>